<dbReference type="AlphaFoldDB" id="A0A914Q6M9"/>
<protein>
    <recommendedName>
        <fullName evidence="7">MICOS complex subunit</fullName>
    </recommendedName>
</protein>
<keyword evidence="5 7" id="KW-0496">Mitochondrion</keyword>
<feature type="compositionally biased region" description="Low complexity" evidence="8">
    <location>
        <begin position="316"/>
        <end position="325"/>
    </location>
</feature>
<comment type="subunit">
    <text evidence="7">Component of the mitochondrial contact site and cristae organizing system (MICOS) complex.</text>
</comment>
<feature type="compositionally biased region" description="Low complexity" evidence="8">
    <location>
        <begin position="360"/>
        <end position="377"/>
    </location>
</feature>
<dbReference type="PANTHER" id="PTHR14564">
    <property type="entry name" value="MICOS COMPLEX SUBUNIT MIC26 / MIC27 FAMILY MEMBER"/>
    <property type="match status" value="1"/>
</dbReference>
<keyword evidence="6" id="KW-0472">Membrane</keyword>
<proteinExistence type="inferred from homology"/>
<evidence type="ECO:0000313" key="9">
    <source>
        <dbReference type="Proteomes" id="UP000887578"/>
    </source>
</evidence>
<evidence type="ECO:0000256" key="4">
    <source>
        <dbReference type="ARBA" id="ARBA00022989"/>
    </source>
</evidence>
<keyword evidence="9" id="KW-1185">Reference proteome</keyword>
<dbReference type="GO" id="GO:0042407">
    <property type="term" value="P:cristae formation"/>
    <property type="evidence" value="ECO:0007669"/>
    <property type="project" value="InterPro"/>
</dbReference>
<dbReference type="Proteomes" id="UP000887578">
    <property type="component" value="Unplaced"/>
</dbReference>
<dbReference type="WBParaSite" id="PDA_v2.g27065.t1">
    <property type="protein sequence ID" value="PDA_v2.g27065.t1"/>
    <property type="gene ID" value="PDA_v2.g27065"/>
</dbReference>
<evidence type="ECO:0000256" key="1">
    <source>
        <dbReference type="ARBA" id="ARBA00004325"/>
    </source>
</evidence>
<comment type="similarity">
    <text evidence="2">Belongs to the apolipoprotein O/MICOS complex subunit Mic27 family.</text>
</comment>
<feature type="region of interest" description="Disordered" evidence="8">
    <location>
        <begin position="286"/>
        <end position="336"/>
    </location>
</feature>
<keyword evidence="4" id="KW-1133">Transmembrane helix</keyword>
<reference evidence="10" key="1">
    <citation type="submission" date="2022-11" db="UniProtKB">
        <authorList>
            <consortium name="WormBaseParasite"/>
        </authorList>
    </citation>
    <scope>IDENTIFICATION</scope>
</reference>
<dbReference type="GO" id="GO:0061617">
    <property type="term" value="C:MICOS complex"/>
    <property type="evidence" value="ECO:0007669"/>
    <property type="project" value="UniProtKB-UniRule"/>
</dbReference>
<feature type="region of interest" description="Disordered" evidence="8">
    <location>
        <begin position="240"/>
        <end position="270"/>
    </location>
</feature>
<evidence type="ECO:0000313" key="10">
    <source>
        <dbReference type="WBParaSite" id="PDA_v2.g27065.t1"/>
    </source>
</evidence>
<name>A0A914Q6M9_9BILA</name>
<evidence type="ECO:0000256" key="5">
    <source>
        <dbReference type="ARBA" id="ARBA00023128"/>
    </source>
</evidence>
<organism evidence="9 10">
    <name type="scientific">Panagrolaimus davidi</name>
    <dbReference type="NCBI Taxonomy" id="227884"/>
    <lineage>
        <taxon>Eukaryota</taxon>
        <taxon>Metazoa</taxon>
        <taxon>Ecdysozoa</taxon>
        <taxon>Nematoda</taxon>
        <taxon>Chromadorea</taxon>
        <taxon>Rhabditida</taxon>
        <taxon>Tylenchina</taxon>
        <taxon>Panagrolaimomorpha</taxon>
        <taxon>Panagrolaimoidea</taxon>
        <taxon>Panagrolaimidae</taxon>
        <taxon>Panagrolaimus</taxon>
    </lineage>
</organism>
<comment type="function">
    <text evidence="7">Component of the MICOS complex, a large protein complex of the mitochondrial inner membrane that plays crucial roles in the maintenance of crista junctions, inner membrane architecture, and formation of contact sites to the outer membrane.</text>
</comment>
<evidence type="ECO:0000256" key="6">
    <source>
        <dbReference type="ARBA" id="ARBA00023136"/>
    </source>
</evidence>
<feature type="region of interest" description="Disordered" evidence="8">
    <location>
        <begin position="161"/>
        <end position="201"/>
    </location>
</feature>
<evidence type="ECO:0000256" key="8">
    <source>
        <dbReference type="SAM" id="MobiDB-lite"/>
    </source>
</evidence>
<dbReference type="InterPro" id="IPR033182">
    <property type="entry name" value="MIC26/MIC27_animal"/>
</dbReference>
<keyword evidence="3" id="KW-0812">Transmembrane</keyword>
<evidence type="ECO:0000256" key="3">
    <source>
        <dbReference type="ARBA" id="ARBA00022692"/>
    </source>
</evidence>
<feature type="compositionally biased region" description="Basic residues" evidence="8">
    <location>
        <begin position="297"/>
        <end position="309"/>
    </location>
</feature>
<keyword evidence="7" id="KW-0999">Mitochondrion inner membrane</keyword>
<feature type="compositionally biased region" description="Polar residues" evidence="8">
    <location>
        <begin position="447"/>
        <end position="456"/>
    </location>
</feature>
<evidence type="ECO:0000256" key="7">
    <source>
        <dbReference type="RuleBase" id="RU363021"/>
    </source>
</evidence>
<accession>A0A914Q6M9</accession>
<dbReference type="InterPro" id="IPR019166">
    <property type="entry name" value="MIC26/MIC27"/>
</dbReference>
<dbReference type="Pfam" id="PF09769">
    <property type="entry name" value="ApoO"/>
    <property type="match status" value="1"/>
</dbReference>
<sequence>MGLINIYCILINVIIVVTVIFAQERPKILYGLPPLPEDADQIRTTTTLAPIRLHTFPQLMFTLPPMTQLPGLPGFPGPFGGVNPIPELPPIPESRLDGKYDNDGNFVPNSTPKPDKQILENRIHGVKIEPFKSVPNQFLRSQHDDPPRSYANARGVAVVTAEPPPLKSTPRPNLHSSKSSEEDTLDDEELLQPHRPKNARQWQTTATKLVNYQTKPIDASLLSEKSIESIDKVIDEHRDNDHAGESRQNKFNGGAEVVSPIGPGTPKPSNRREIVTTKLLLGALGFNADTATPQPLHPRRNNNQQRHRIPASALTPNVVKPQNRVVKPRRPQPPQQQHFFDYASKQRTFQPEQKQVVTKPPQIRQRVVPNRQQQPRPQRLPQPQPQQRQPLPVIIPILPPQPWNRDPQDAAFLHEVEEYDWRLHYKQQYLQQSPPTATQLRGRAQGELQQPGNPHNTDYEDFIAIRNREYFTDNPPQKNLPLPGGGVTEASEVLIPFNNAQAQLSSANIAQTGTRIGNNNNQRIPQVGQPTYNQNSFTPPVTQNPLFGGLFNLFNFNGQLPIYNEKDKGVDYKFVEKEKLPLEHEFASIRYAAADSYEIFAQRFGIVDKALTKTKSAVVAADDYLRNEWTVLPKAAAITIGGMAGFVLGLRRYGFRKFIYAAGGLGTMAAFCYPNETVDIVRTGVAHAKRTYEDFKKSP</sequence>
<comment type="subcellular location">
    <subcellularLocation>
        <location evidence="7">Mitochondrion inner membrane</location>
    </subcellularLocation>
    <subcellularLocation>
        <location evidence="1">Mitochondrion membrane</location>
    </subcellularLocation>
</comment>
<feature type="region of interest" description="Disordered" evidence="8">
    <location>
        <begin position="349"/>
        <end position="390"/>
    </location>
</feature>
<feature type="region of interest" description="Disordered" evidence="8">
    <location>
        <begin position="433"/>
        <end position="456"/>
    </location>
</feature>
<evidence type="ECO:0000256" key="2">
    <source>
        <dbReference type="ARBA" id="ARBA00010904"/>
    </source>
</evidence>